<dbReference type="InterPro" id="IPR044946">
    <property type="entry name" value="Restrct_endonuc_typeI_TRD_sf"/>
</dbReference>
<dbReference type="Gene3D" id="3.90.220.20">
    <property type="entry name" value="DNA methylase specificity domains"/>
    <property type="match status" value="2"/>
</dbReference>
<proteinExistence type="inferred from homology"/>
<dbReference type="RefSeq" id="WP_345735060.1">
    <property type="nucleotide sequence ID" value="NZ_BAABIA010000002.1"/>
</dbReference>
<dbReference type="InterPro" id="IPR000055">
    <property type="entry name" value="Restrct_endonuc_typeI_TRD"/>
</dbReference>
<keyword evidence="2" id="KW-0680">Restriction system</keyword>
<sequence length="439" mass="48711">MSAPWPTRKLREIADIRVSNVDKKTYASEKPVRLCNYMDVYSNEYVTGQINFMEASATQAEIDRFGLISGDVVITKDSETPDDIGIPTVITEEIPGLVCGYHLAMIRPDVEQLDSIYLAKQLSTSRVTRYFSLHASGSTRYGLPIGSIESVEIPTPPKPEQTKIAEILSTVDQAIEQTEALIAKQQRLKTGLMQDLLTRGIDAHGNLRSEATHQFKDSPLGRIPVEWEFTDFGQILSQSGGHIQTGPFGSQLHSHEYVSEGVPVVMPQDINGGLISTLKIARITESRANALLRHRMRPGDLVFARRGDLSRCAVIHDSEEGWLCGTGCLLMRPPTKVLSPRWTAETYQFFTTQLQVEINAVGSTMPNLNTGILSSLRIALPSITEQEQIEERLGAAERDETHATSTLTKLRSLKTALMQDLLTGRKRVTPLLSEKEVEQ</sequence>
<keyword evidence="6" id="KW-1185">Reference proteome</keyword>
<evidence type="ECO:0000256" key="3">
    <source>
        <dbReference type="ARBA" id="ARBA00023125"/>
    </source>
</evidence>
<feature type="domain" description="Type I restriction modification DNA specificity" evidence="4">
    <location>
        <begin position="319"/>
        <end position="398"/>
    </location>
</feature>
<dbReference type="SUPFAM" id="SSF116734">
    <property type="entry name" value="DNA methylase specificity domain"/>
    <property type="match status" value="2"/>
</dbReference>
<evidence type="ECO:0000256" key="2">
    <source>
        <dbReference type="ARBA" id="ARBA00022747"/>
    </source>
</evidence>
<gene>
    <name evidence="5" type="ORF">GCM10023213_07860</name>
</gene>
<comment type="similarity">
    <text evidence="1">Belongs to the type-I restriction system S methylase family.</text>
</comment>
<evidence type="ECO:0000259" key="4">
    <source>
        <dbReference type="Pfam" id="PF01420"/>
    </source>
</evidence>
<accession>A0ABP9NVI4</accession>
<dbReference type="Proteomes" id="UP001499852">
    <property type="component" value="Unassembled WGS sequence"/>
</dbReference>
<feature type="domain" description="Type I restriction modification DNA specificity" evidence="4">
    <location>
        <begin position="5"/>
        <end position="180"/>
    </location>
</feature>
<reference evidence="6" key="1">
    <citation type="journal article" date="2019" name="Int. J. Syst. Evol. Microbiol.">
        <title>The Global Catalogue of Microorganisms (GCM) 10K type strain sequencing project: providing services to taxonomists for standard genome sequencing and annotation.</title>
        <authorList>
            <consortium name="The Broad Institute Genomics Platform"/>
            <consortium name="The Broad Institute Genome Sequencing Center for Infectious Disease"/>
            <person name="Wu L."/>
            <person name="Ma J."/>
        </authorList>
    </citation>
    <scope>NUCLEOTIDE SEQUENCE [LARGE SCALE GENOMIC DNA]</scope>
    <source>
        <strain evidence="6">JCM 18053</strain>
    </source>
</reference>
<comment type="caution">
    <text evidence="5">The sequence shown here is derived from an EMBL/GenBank/DDBJ whole genome shotgun (WGS) entry which is preliminary data.</text>
</comment>
<dbReference type="Pfam" id="PF01420">
    <property type="entry name" value="Methylase_S"/>
    <property type="match status" value="2"/>
</dbReference>
<evidence type="ECO:0000313" key="6">
    <source>
        <dbReference type="Proteomes" id="UP001499852"/>
    </source>
</evidence>
<dbReference type="EMBL" id="BAABIA010000002">
    <property type="protein sequence ID" value="GAA5135109.1"/>
    <property type="molecule type" value="Genomic_DNA"/>
</dbReference>
<keyword evidence="3" id="KW-0238">DNA-binding</keyword>
<evidence type="ECO:0000256" key="1">
    <source>
        <dbReference type="ARBA" id="ARBA00010923"/>
    </source>
</evidence>
<organism evidence="5 6">
    <name type="scientific">Prosthecobacter algae</name>
    <dbReference type="NCBI Taxonomy" id="1144682"/>
    <lineage>
        <taxon>Bacteria</taxon>
        <taxon>Pseudomonadati</taxon>
        <taxon>Verrucomicrobiota</taxon>
        <taxon>Verrucomicrobiia</taxon>
        <taxon>Verrucomicrobiales</taxon>
        <taxon>Verrucomicrobiaceae</taxon>
        <taxon>Prosthecobacter</taxon>
    </lineage>
</organism>
<evidence type="ECO:0000313" key="5">
    <source>
        <dbReference type="EMBL" id="GAA5135109.1"/>
    </source>
</evidence>
<dbReference type="InterPro" id="IPR052021">
    <property type="entry name" value="Type-I_RS_S_subunit"/>
</dbReference>
<protein>
    <recommendedName>
        <fullName evidence="4">Type I restriction modification DNA specificity domain-containing protein</fullName>
    </recommendedName>
</protein>
<dbReference type="PANTHER" id="PTHR30408">
    <property type="entry name" value="TYPE-1 RESTRICTION ENZYME ECOKI SPECIFICITY PROTEIN"/>
    <property type="match status" value="1"/>
</dbReference>
<dbReference type="Gene3D" id="1.10.287.1120">
    <property type="entry name" value="Bipartite methylase S protein"/>
    <property type="match status" value="1"/>
</dbReference>
<dbReference type="PANTHER" id="PTHR30408:SF12">
    <property type="entry name" value="TYPE I RESTRICTION ENZYME MJAVIII SPECIFICITY SUBUNIT"/>
    <property type="match status" value="1"/>
</dbReference>
<name>A0ABP9NVI4_9BACT</name>